<protein>
    <submittedName>
        <fullName evidence="1">Uncharacterized protein</fullName>
    </submittedName>
</protein>
<gene>
    <name evidence="1" type="ORF">AWB64_06226</name>
</gene>
<organism evidence="1 2">
    <name type="scientific">Caballeronia sordidicola</name>
    <name type="common">Burkholderia sordidicola</name>
    <dbReference type="NCBI Taxonomy" id="196367"/>
    <lineage>
        <taxon>Bacteria</taxon>
        <taxon>Pseudomonadati</taxon>
        <taxon>Pseudomonadota</taxon>
        <taxon>Betaproteobacteria</taxon>
        <taxon>Burkholderiales</taxon>
        <taxon>Burkholderiaceae</taxon>
        <taxon>Caballeronia</taxon>
    </lineage>
</organism>
<sequence length="48" mass="5190">MAQGTHEPFDALVARGKRVLINEILVDSLSVSLQANLLFDPLPMGLAQ</sequence>
<evidence type="ECO:0000313" key="2">
    <source>
        <dbReference type="Proteomes" id="UP000054893"/>
    </source>
</evidence>
<reference evidence="1 2" key="1">
    <citation type="submission" date="2016-01" db="EMBL/GenBank/DDBJ databases">
        <authorList>
            <person name="Oliw E.H."/>
        </authorList>
    </citation>
    <scope>NUCLEOTIDE SEQUENCE [LARGE SCALE GENOMIC DNA]</scope>
    <source>
        <strain evidence="1">LMG 22029</strain>
    </source>
</reference>
<evidence type="ECO:0000313" key="1">
    <source>
        <dbReference type="EMBL" id="SAL56582.1"/>
    </source>
</evidence>
<dbReference type="EMBL" id="FCOC02000069">
    <property type="protein sequence ID" value="SAL56582.1"/>
    <property type="molecule type" value="Genomic_DNA"/>
</dbReference>
<accession>A0A158IIY0</accession>
<dbReference type="Proteomes" id="UP000054893">
    <property type="component" value="Unassembled WGS sequence"/>
</dbReference>
<proteinExistence type="predicted"/>
<name>A0A158IIY0_CABSO</name>
<dbReference type="AlphaFoldDB" id="A0A158IIY0"/>